<protein>
    <submittedName>
        <fullName evidence="1">Uncharacterized protein</fullName>
    </submittedName>
</protein>
<proteinExistence type="predicted"/>
<dbReference type="KEGG" id="tol:TOL_1750"/>
<dbReference type="eggNOG" id="ENOG5030U59">
    <property type="taxonomic scope" value="Bacteria"/>
</dbReference>
<name>M5E3S8_9GAMM</name>
<evidence type="ECO:0000313" key="1">
    <source>
        <dbReference type="EMBL" id="CCU72174.1"/>
    </source>
</evidence>
<dbReference type="AlphaFoldDB" id="M5E3S8"/>
<evidence type="ECO:0000313" key="2">
    <source>
        <dbReference type="Proteomes" id="UP000011866"/>
    </source>
</evidence>
<accession>M5E3S8</accession>
<sequence>MHFTSEPEDPGHAQYKVFSPMDLTAKAKLSVRWMKAISFAAAIRQQELSVQTMEILSVVTRLGSGTIGELVSNFSNIQVDILIGLIVRISAASTIRLDLTDNSISYSTRWEKYEPKTKVE</sequence>
<dbReference type="Proteomes" id="UP000011866">
    <property type="component" value="Chromosome"/>
</dbReference>
<dbReference type="EMBL" id="HF680312">
    <property type="protein sequence ID" value="CCU72174.1"/>
    <property type="molecule type" value="Genomic_DNA"/>
</dbReference>
<organism evidence="1 2">
    <name type="scientific">Thalassolituus oleivorans MIL-1</name>
    <dbReference type="NCBI Taxonomy" id="1298593"/>
    <lineage>
        <taxon>Bacteria</taxon>
        <taxon>Pseudomonadati</taxon>
        <taxon>Pseudomonadota</taxon>
        <taxon>Gammaproteobacteria</taxon>
        <taxon>Oceanospirillales</taxon>
        <taxon>Oceanospirillaceae</taxon>
        <taxon>Thalassolituus</taxon>
    </lineage>
</organism>
<reference evidence="1 2" key="1">
    <citation type="journal article" date="2013" name="Genome Announc.">
        <title>Genome Sequence of Thalassolituus oleivorans MIL-1 (DSM 14913T).</title>
        <authorList>
            <person name="Golyshin P.N."/>
            <person name="Werner J."/>
            <person name="Chernikova T.N."/>
            <person name="Tran H."/>
            <person name="Ferrer M."/>
            <person name="Yakimov M.M."/>
            <person name="Teeling H."/>
            <person name="Golyshina O.V."/>
        </authorList>
    </citation>
    <scope>NUCLEOTIDE SEQUENCE [LARGE SCALE GENOMIC DNA]</scope>
    <source>
        <strain evidence="1 2">MIL-1</strain>
    </source>
</reference>
<dbReference type="HOGENOM" id="CLU_2048600_0_0_6"/>
<gene>
    <name evidence="1" type="ORF">TOL_1750</name>
</gene>
<keyword evidence="2" id="KW-1185">Reference proteome</keyword>